<dbReference type="Proteomes" id="UP001066276">
    <property type="component" value="Chromosome 11"/>
</dbReference>
<proteinExistence type="predicted"/>
<reference evidence="1" key="1">
    <citation type="journal article" date="2022" name="bioRxiv">
        <title>Sequencing and chromosome-scale assembly of the giantPleurodeles waltlgenome.</title>
        <authorList>
            <person name="Brown T."/>
            <person name="Elewa A."/>
            <person name="Iarovenko S."/>
            <person name="Subramanian E."/>
            <person name="Araus A.J."/>
            <person name="Petzold A."/>
            <person name="Susuki M."/>
            <person name="Suzuki K.-i.T."/>
            <person name="Hayashi T."/>
            <person name="Toyoda A."/>
            <person name="Oliveira C."/>
            <person name="Osipova E."/>
            <person name="Leigh N.D."/>
            <person name="Simon A."/>
            <person name="Yun M.H."/>
        </authorList>
    </citation>
    <scope>NUCLEOTIDE SEQUENCE</scope>
    <source>
        <strain evidence="1">20211129_DDA</strain>
        <tissue evidence="1">Liver</tissue>
    </source>
</reference>
<name>A0AAV7LD52_PLEWA</name>
<evidence type="ECO:0000313" key="1">
    <source>
        <dbReference type="EMBL" id="KAJ1088279.1"/>
    </source>
</evidence>
<accession>A0AAV7LD52</accession>
<gene>
    <name evidence="1" type="ORF">NDU88_001437</name>
</gene>
<organism evidence="1 2">
    <name type="scientific">Pleurodeles waltl</name>
    <name type="common">Iberian ribbed newt</name>
    <dbReference type="NCBI Taxonomy" id="8319"/>
    <lineage>
        <taxon>Eukaryota</taxon>
        <taxon>Metazoa</taxon>
        <taxon>Chordata</taxon>
        <taxon>Craniata</taxon>
        <taxon>Vertebrata</taxon>
        <taxon>Euteleostomi</taxon>
        <taxon>Amphibia</taxon>
        <taxon>Batrachia</taxon>
        <taxon>Caudata</taxon>
        <taxon>Salamandroidea</taxon>
        <taxon>Salamandridae</taxon>
        <taxon>Pleurodelinae</taxon>
        <taxon>Pleurodeles</taxon>
    </lineage>
</organism>
<keyword evidence="2" id="KW-1185">Reference proteome</keyword>
<protein>
    <submittedName>
        <fullName evidence="1">Uncharacterized protein</fullName>
    </submittedName>
</protein>
<sequence length="143" mass="15640">MSRSKVASGDELESVSDRVLCIESKGSVGIDRPKAVFKVNVKEIELMVDPGSMYTQKVWRHVKLQTSDVKLKGYGGADINIIGFMHATFEFKGKKGCVMIGNVQVCIAVTQLRYDIHDVMNGMRGMLARSSGSRRRAVEGSGG</sequence>
<comment type="caution">
    <text evidence="1">The sequence shown here is derived from an EMBL/GenBank/DDBJ whole genome shotgun (WGS) entry which is preliminary data.</text>
</comment>
<dbReference type="EMBL" id="JANPWB010000015">
    <property type="protein sequence ID" value="KAJ1088279.1"/>
    <property type="molecule type" value="Genomic_DNA"/>
</dbReference>
<evidence type="ECO:0000313" key="2">
    <source>
        <dbReference type="Proteomes" id="UP001066276"/>
    </source>
</evidence>
<dbReference type="AlphaFoldDB" id="A0AAV7LD52"/>